<dbReference type="PANTHER" id="PTHR19317">
    <property type="entry name" value="PRENYLATED RAB ACCEPTOR 1-RELATED"/>
    <property type="match status" value="1"/>
</dbReference>
<dbReference type="InterPro" id="IPR004895">
    <property type="entry name" value="Prenylated_rab_accept_PRA1"/>
</dbReference>
<keyword evidence="3 5" id="KW-1133">Transmembrane helix</keyword>
<comment type="subcellular location">
    <subcellularLocation>
        <location evidence="1 5">Membrane</location>
        <topology evidence="1 5">Multi-pass membrane protein</topology>
    </subcellularLocation>
</comment>
<evidence type="ECO:0000313" key="7">
    <source>
        <dbReference type="EMBL" id="CAD8978078.1"/>
    </source>
</evidence>
<feature type="transmembrane region" description="Helical" evidence="5">
    <location>
        <begin position="135"/>
        <end position="158"/>
    </location>
</feature>
<dbReference type="EMBL" id="HBFX01048384">
    <property type="protein sequence ID" value="CAD8978078.1"/>
    <property type="molecule type" value="Transcribed_RNA"/>
</dbReference>
<proteinExistence type="inferred from homology"/>
<organism evidence="6">
    <name type="scientific">Hemiselmis andersenii</name>
    <name type="common">Cryptophyte alga</name>
    <dbReference type="NCBI Taxonomy" id="464988"/>
    <lineage>
        <taxon>Eukaryota</taxon>
        <taxon>Cryptophyceae</taxon>
        <taxon>Cryptomonadales</taxon>
        <taxon>Hemiselmidaceae</taxon>
        <taxon>Hemiselmis</taxon>
    </lineage>
</organism>
<reference evidence="6" key="1">
    <citation type="submission" date="2021-01" db="EMBL/GenBank/DDBJ databases">
        <authorList>
            <person name="Corre E."/>
            <person name="Pelletier E."/>
            <person name="Niang G."/>
            <person name="Scheremetjew M."/>
            <person name="Finn R."/>
            <person name="Kale V."/>
            <person name="Holt S."/>
            <person name="Cochrane G."/>
            <person name="Meng A."/>
            <person name="Brown T."/>
            <person name="Cohen L."/>
        </authorList>
    </citation>
    <scope>NUCLEOTIDE SEQUENCE</scope>
    <source>
        <strain evidence="6">CCMP441</strain>
        <strain evidence="7">CCMP644</strain>
    </source>
</reference>
<name>A0A6U5BAA9_HEMAN</name>
<evidence type="ECO:0000256" key="1">
    <source>
        <dbReference type="ARBA" id="ARBA00004141"/>
    </source>
</evidence>
<sequence length="195" mass="20908">MQAEPLSAETATGMQGQIGDALKQVNVQNITSTGRMVIGLTQRSMRPWVTDFAAPLRFTKPSDDWAVRMRTNLTYYKGNYAAIFFIMVIISILTNPLLLFSLVLVSAGWGFLLTQKAPQTITVGGKALGPFEQKCAMAGITFLAVFATGLSSTIFWALGVSTVATSIHSVCHTTEFHIVDGDEFGAPASEGPGQA</sequence>
<protein>
    <recommendedName>
        <fullName evidence="5">PRA1 family protein</fullName>
    </recommendedName>
</protein>
<dbReference type="GO" id="GO:0005794">
    <property type="term" value="C:Golgi apparatus"/>
    <property type="evidence" value="ECO:0007669"/>
    <property type="project" value="TreeGrafter"/>
</dbReference>
<evidence type="ECO:0000256" key="2">
    <source>
        <dbReference type="ARBA" id="ARBA00022692"/>
    </source>
</evidence>
<keyword evidence="4 5" id="KW-0472">Membrane</keyword>
<evidence type="ECO:0000256" key="5">
    <source>
        <dbReference type="RuleBase" id="RU363107"/>
    </source>
</evidence>
<feature type="transmembrane region" description="Helical" evidence="5">
    <location>
        <begin position="81"/>
        <end position="114"/>
    </location>
</feature>
<dbReference type="GO" id="GO:0016020">
    <property type="term" value="C:membrane"/>
    <property type="evidence" value="ECO:0007669"/>
    <property type="project" value="UniProtKB-SubCell"/>
</dbReference>
<comment type="similarity">
    <text evidence="5">Belongs to the PRA1 family.</text>
</comment>
<dbReference type="Pfam" id="PF03208">
    <property type="entry name" value="PRA1"/>
    <property type="match status" value="1"/>
</dbReference>
<dbReference type="PANTHER" id="PTHR19317:SF0">
    <property type="entry name" value="PRENYLATED RAB ACCEPTOR PROTEIN 1"/>
    <property type="match status" value="1"/>
</dbReference>
<dbReference type="AlphaFoldDB" id="A0A6U5BAA9"/>
<gene>
    <name evidence="7" type="ORF">HAND00432_LOCUS29086</name>
    <name evidence="6" type="ORF">HAND1043_LOCUS684</name>
</gene>
<evidence type="ECO:0000313" key="6">
    <source>
        <dbReference type="EMBL" id="CAD8734193.1"/>
    </source>
</evidence>
<accession>A0A6U5BAA9</accession>
<keyword evidence="2 5" id="KW-0812">Transmembrane</keyword>
<evidence type="ECO:0000256" key="4">
    <source>
        <dbReference type="ARBA" id="ARBA00023136"/>
    </source>
</evidence>
<dbReference type="EMBL" id="HBFK01001221">
    <property type="protein sequence ID" value="CAD8734193.1"/>
    <property type="molecule type" value="Transcribed_RNA"/>
</dbReference>
<evidence type="ECO:0000256" key="3">
    <source>
        <dbReference type="ARBA" id="ARBA00022989"/>
    </source>
</evidence>